<evidence type="ECO:0008006" key="4">
    <source>
        <dbReference type="Google" id="ProtNLM"/>
    </source>
</evidence>
<comment type="caution">
    <text evidence="2">The sequence shown here is derived from an EMBL/GenBank/DDBJ whole genome shotgun (WGS) entry which is preliminary data.</text>
</comment>
<feature type="transmembrane region" description="Helical" evidence="1">
    <location>
        <begin position="27"/>
        <end position="49"/>
    </location>
</feature>
<keyword evidence="1" id="KW-0472">Membrane</keyword>
<proteinExistence type="predicted"/>
<evidence type="ECO:0000313" key="3">
    <source>
        <dbReference type="Proteomes" id="UP000287033"/>
    </source>
</evidence>
<organism evidence="2 3">
    <name type="scientific">Chiloscyllium punctatum</name>
    <name type="common">Brownbanded bambooshark</name>
    <name type="synonym">Hemiscyllium punctatum</name>
    <dbReference type="NCBI Taxonomy" id="137246"/>
    <lineage>
        <taxon>Eukaryota</taxon>
        <taxon>Metazoa</taxon>
        <taxon>Chordata</taxon>
        <taxon>Craniata</taxon>
        <taxon>Vertebrata</taxon>
        <taxon>Chondrichthyes</taxon>
        <taxon>Elasmobranchii</taxon>
        <taxon>Galeomorphii</taxon>
        <taxon>Galeoidea</taxon>
        <taxon>Orectolobiformes</taxon>
        <taxon>Hemiscylliidae</taxon>
        <taxon>Chiloscyllium</taxon>
    </lineage>
</organism>
<name>A0A401RIH9_CHIPU</name>
<dbReference type="PANTHER" id="PTHR40386">
    <property type="entry name" value="SMALL INTEGRAL MEMBRANE PROTEIN 26"/>
    <property type="match status" value="1"/>
</dbReference>
<gene>
    <name evidence="2" type="ORF">chiPu_0017740</name>
</gene>
<keyword evidence="3" id="KW-1185">Reference proteome</keyword>
<keyword evidence="1" id="KW-1133">Transmembrane helix</keyword>
<dbReference type="OrthoDB" id="9905290at2759"/>
<sequence>MRETESVHSRVLPENKSRMQLKEIVRWNVRVSLLYAIGIWTMLGTYGFFHLKKKRELAAIENSTQDSAAVTYQGEISLEPQKQVTKEFVETKVVTKEGFVPFSSRIYKYGKSLFGVSSDTSIEK</sequence>
<dbReference type="InterPro" id="IPR038831">
    <property type="entry name" value="SMIM26"/>
</dbReference>
<evidence type="ECO:0000256" key="1">
    <source>
        <dbReference type="SAM" id="Phobius"/>
    </source>
</evidence>
<dbReference type="EMBL" id="BEZZ01001361">
    <property type="protein sequence ID" value="GCC17934.1"/>
    <property type="molecule type" value="Genomic_DNA"/>
</dbReference>
<dbReference type="OMA" id="IWVMITG"/>
<accession>A0A401RIH9</accession>
<keyword evidence="1" id="KW-0812">Transmembrane</keyword>
<reference evidence="2 3" key="1">
    <citation type="journal article" date="2018" name="Nat. Ecol. Evol.">
        <title>Shark genomes provide insights into elasmobranch evolution and the origin of vertebrates.</title>
        <authorList>
            <person name="Hara Y"/>
            <person name="Yamaguchi K"/>
            <person name="Onimaru K"/>
            <person name="Kadota M"/>
            <person name="Koyanagi M"/>
            <person name="Keeley SD"/>
            <person name="Tatsumi K"/>
            <person name="Tanaka K"/>
            <person name="Motone F"/>
            <person name="Kageyama Y"/>
            <person name="Nozu R"/>
            <person name="Adachi N"/>
            <person name="Nishimura O"/>
            <person name="Nakagawa R"/>
            <person name="Tanegashima C"/>
            <person name="Kiyatake I"/>
            <person name="Matsumoto R"/>
            <person name="Murakumo K"/>
            <person name="Nishida K"/>
            <person name="Terakita A"/>
            <person name="Kuratani S"/>
            <person name="Sato K"/>
            <person name="Hyodo S Kuraku.S."/>
        </authorList>
    </citation>
    <scope>NUCLEOTIDE SEQUENCE [LARGE SCALE GENOMIC DNA]</scope>
</reference>
<protein>
    <recommendedName>
        <fullName evidence="4">Small integral membrane protein 26</fullName>
    </recommendedName>
</protein>
<evidence type="ECO:0000313" key="2">
    <source>
        <dbReference type="EMBL" id="GCC17934.1"/>
    </source>
</evidence>
<dbReference type="PANTHER" id="PTHR40386:SF1">
    <property type="entry name" value="SMALL INTEGRAL MEMBRANE PROTEIN 26"/>
    <property type="match status" value="1"/>
</dbReference>
<dbReference type="STRING" id="137246.A0A401RIH9"/>
<dbReference type="Proteomes" id="UP000287033">
    <property type="component" value="Unassembled WGS sequence"/>
</dbReference>
<dbReference type="AlphaFoldDB" id="A0A401RIH9"/>